<evidence type="ECO:0000259" key="3">
    <source>
        <dbReference type="Pfam" id="PF00171"/>
    </source>
</evidence>
<dbReference type="SUPFAM" id="SSF53720">
    <property type="entry name" value="ALDH-like"/>
    <property type="match status" value="1"/>
</dbReference>
<accession>A0A6I3M804</accession>
<dbReference type="PANTHER" id="PTHR43353">
    <property type="entry name" value="SUCCINATE-SEMIALDEHYDE DEHYDROGENASE, MITOCHONDRIAL"/>
    <property type="match status" value="1"/>
</dbReference>
<comment type="caution">
    <text evidence="4">The sequence shown here is derived from an EMBL/GenBank/DDBJ whole genome shotgun (WGS) entry which is preliminary data.</text>
</comment>
<dbReference type="Proteomes" id="UP000433071">
    <property type="component" value="Unassembled WGS sequence"/>
</dbReference>
<keyword evidence="5" id="KW-1185">Reference proteome</keyword>
<feature type="compositionally biased region" description="Low complexity" evidence="2">
    <location>
        <begin position="522"/>
        <end position="533"/>
    </location>
</feature>
<dbReference type="RefSeq" id="WP_155052529.1">
    <property type="nucleotide sequence ID" value="NZ_BAAAIB010000002.1"/>
</dbReference>
<dbReference type="InterPro" id="IPR050740">
    <property type="entry name" value="Aldehyde_DH_Superfamily"/>
</dbReference>
<dbReference type="PANTHER" id="PTHR43353:SF3">
    <property type="entry name" value="ALDEHYDE DEHYDROGENASE-RELATED"/>
    <property type="match status" value="1"/>
</dbReference>
<evidence type="ECO:0000313" key="4">
    <source>
        <dbReference type="EMBL" id="MTH69474.1"/>
    </source>
</evidence>
<dbReference type="Gene3D" id="3.40.309.10">
    <property type="entry name" value="Aldehyde Dehydrogenase, Chain A, domain 2"/>
    <property type="match status" value="1"/>
</dbReference>
<dbReference type="InterPro" id="IPR016162">
    <property type="entry name" value="Ald_DH_N"/>
</dbReference>
<sequence>MTDTAAPARAAAAPATTGDTTREQLDAVAAAARRAFAVTVASSAAERAAWIRAAADALDAARDELVPIADEETHLGTARLTGEVARTTAQLRLFADAILEGSYLEATIDHPDATTIPPRPNLRRMLRPLGPVAVFGASNFPFAFSVAGGDTASALAAGCPVIVKGHPAHPRLSARTAEIVRDALVAAGAPEGIFGHVTGHETGVALVQHPEIRAVGFTGSLAGGRALFDLAQQRPDPIPFYGELSAVNPVLITPAAIEARADELATGLAGSFTLGAGQFCTNPGVVLVPAGSGFGERVAAALAAASAGAVFMLTDGIAGAFASGIARLGAHDGVDVVAGDPAAQQAGTGSPVVLRTTTAAVIADPDTLLHECFGPSTLIVEYTDVADALDAVRAVGGSLTATVHAEPGEELGPVVDVLSEIAGRVLFAGWPTGVAVSWAQQHGGPYPSSTTIHTSVGVTAMRRFLRPIAFQDAPDAALPPELRDGNPLGIPRRVDGVLTLPAAAGTDASTDPGAPGSGSPGSAGAAGAAPAAG</sequence>
<dbReference type="AlphaFoldDB" id="A0A6I3M804"/>
<reference evidence="4 5" key="1">
    <citation type="submission" date="2019-11" db="EMBL/GenBank/DDBJ databases">
        <title>Agromyces kandeliae sp. nov., isolated from mangrove soil.</title>
        <authorList>
            <person name="Wang R."/>
        </authorList>
    </citation>
    <scope>NUCLEOTIDE SEQUENCE [LARGE SCALE GENOMIC DNA]</scope>
    <source>
        <strain evidence="4 5">JCM 11433</strain>
    </source>
</reference>
<dbReference type="OrthoDB" id="9770537at2"/>
<dbReference type="CDD" id="cd07129">
    <property type="entry name" value="ALDH_KGSADH"/>
    <property type="match status" value="1"/>
</dbReference>
<evidence type="ECO:0000256" key="1">
    <source>
        <dbReference type="ARBA" id="ARBA00023002"/>
    </source>
</evidence>
<dbReference type="GO" id="GO:0016620">
    <property type="term" value="F:oxidoreductase activity, acting on the aldehyde or oxo group of donors, NAD or NADP as acceptor"/>
    <property type="evidence" value="ECO:0007669"/>
    <property type="project" value="InterPro"/>
</dbReference>
<organism evidence="4 5">
    <name type="scientific">Agromyces bracchium</name>
    <dbReference type="NCBI Taxonomy" id="88376"/>
    <lineage>
        <taxon>Bacteria</taxon>
        <taxon>Bacillati</taxon>
        <taxon>Actinomycetota</taxon>
        <taxon>Actinomycetes</taxon>
        <taxon>Micrococcales</taxon>
        <taxon>Microbacteriaceae</taxon>
        <taxon>Agromyces</taxon>
    </lineage>
</organism>
<dbReference type="InterPro" id="IPR016161">
    <property type="entry name" value="Ald_DH/histidinol_DH"/>
</dbReference>
<feature type="compositionally biased region" description="Low complexity" evidence="2">
    <location>
        <begin position="1"/>
        <end position="19"/>
    </location>
</feature>
<feature type="domain" description="Aldehyde dehydrogenase" evidence="3">
    <location>
        <begin position="13"/>
        <end position="448"/>
    </location>
</feature>
<gene>
    <name evidence="4" type="ORF">GJ743_13970</name>
</gene>
<feature type="region of interest" description="Disordered" evidence="2">
    <location>
        <begin position="1"/>
        <end position="20"/>
    </location>
</feature>
<protein>
    <submittedName>
        <fullName evidence="4">Aldehyde dehydrogenase family protein</fullName>
    </submittedName>
</protein>
<dbReference type="InterPro" id="IPR016163">
    <property type="entry name" value="Ald_DH_C"/>
</dbReference>
<name>A0A6I3M804_9MICO</name>
<evidence type="ECO:0000313" key="5">
    <source>
        <dbReference type="Proteomes" id="UP000433071"/>
    </source>
</evidence>
<dbReference type="EMBL" id="WMLB01000033">
    <property type="protein sequence ID" value="MTH69474.1"/>
    <property type="molecule type" value="Genomic_DNA"/>
</dbReference>
<dbReference type="InterPro" id="IPR015590">
    <property type="entry name" value="Aldehyde_DH_dom"/>
</dbReference>
<dbReference type="Gene3D" id="3.40.605.10">
    <property type="entry name" value="Aldehyde Dehydrogenase, Chain A, domain 1"/>
    <property type="match status" value="1"/>
</dbReference>
<proteinExistence type="predicted"/>
<keyword evidence="1" id="KW-0560">Oxidoreductase</keyword>
<feature type="region of interest" description="Disordered" evidence="2">
    <location>
        <begin position="503"/>
        <end position="533"/>
    </location>
</feature>
<dbReference type="Pfam" id="PF00171">
    <property type="entry name" value="Aldedh"/>
    <property type="match status" value="1"/>
</dbReference>
<dbReference type="InterPro" id="IPR044151">
    <property type="entry name" value="ALDH_KGSADH"/>
</dbReference>
<evidence type="ECO:0000256" key="2">
    <source>
        <dbReference type="SAM" id="MobiDB-lite"/>
    </source>
</evidence>